<proteinExistence type="predicted"/>
<geneLocation type="plasmid" evidence="1 2">
    <name>pDATS03</name>
</geneLocation>
<sequence>MIFRLDHAIHDNGQYEDFDAEQRPTKHAGGLTYDIPDFPYQDYLPDIMEFDGHLERLSRTDYPRTNPTLPLMSPRMLQVCLSAGAFPYEAHPTVIHGHGSDVIDSYSFVNVHLTTWTTALDLDRTLVAQRDPAARRMARRYIAIPARQLDEGENLDLEAIEVLRLGVPEADLPGLFRMEQLYGLFCSERTKQACEEAGLRGVTFTPVPVPLGQGARPYLQGFRLVSAEDVPRD</sequence>
<organism evidence="1 2">
    <name type="scientific">Deinococcus aquaticus</name>
    <dbReference type="NCBI Taxonomy" id="328692"/>
    <lineage>
        <taxon>Bacteria</taxon>
        <taxon>Thermotogati</taxon>
        <taxon>Deinococcota</taxon>
        <taxon>Deinococci</taxon>
        <taxon>Deinococcales</taxon>
        <taxon>Deinococcaceae</taxon>
        <taxon>Deinococcus</taxon>
    </lineage>
</organism>
<protein>
    <submittedName>
        <fullName evidence="1">Uncharacterized protein</fullName>
    </submittedName>
</protein>
<name>A0ABY7V7T1_9DEIO</name>
<evidence type="ECO:0000313" key="2">
    <source>
        <dbReference type="Proteomes" id="UP001217044"/>
    </source>
</evidence>
<dbReference type="EMBL" id="CP115168">
    <property type="protein sequence ID" value="WDA60774.1"/>
    <property type="molecule type" value="Genomic_DNA"/>
</dbReference>
<reference evidence="1 2" key="1">
    <citation type="submission" date="2022-12" db="EMBL/GenBank/DDBJ databases">
        <title>Genome Sequence of Deinococcus aquaticus Type Strain PB314.</title>
        <authorList>
            <person name="Albert C."/>
            <person name="Hill J."/>
            <person name="Boren L."/>
            <person name="Scholz-Ng S."/>
            <person name="Fatema N."/>
            <person name="Grosso R."/>
            <person name="Soboslay E."/>
            <person name="Tuohy J."/>
        </authorList>
    </citation>
    <scope>NUCLEOTIDE SEQUENCE [LARGE SCALE GENOMIC DNA]</scope>
    <source>
        <strain evidence="1 2">PB-314</strain>
        <plasmid evidence="1 2">pDATS03</plasmid>
    </source>
</reference>
<dbReference type="RefSeq" id="WP_273991519.1">
    <property type="nucleotide sequence ID" value="NZ_BAABQT010000024.1"/>
</dbReference>
<dbReference type="Proteomes" id="UP001217044">
    <property type="component" value="Plasmid pDATS03"/>
</dbReference>
<accession>A0ABY7V7T1</accession>
<keyword evidence="2" id="KW-1185">Reference proteome</keyword>
<gene>
    <name evidence="1" type="ORF">M8445_18250</name>
</gene>
<keyword evidence="1" id="KW-0614">Plasmid</keyword>
<evidence type="ECO:0000313" key="1">
    <source>
        <dbReference type="EMBL" id="WDA60774.1"/>
    </source>
</evidence>